<keyword evidence="1" id="KW-0812">Transmembrane</keyword>
<evidence type="ECO:0000313" key="2">
    <source>
        <dbReference type="EMBL" id="MBF4986249.1"/>
    </source>
</evidence>
<feature type="non-terminal residue" evidence="2">
    <location>
        <position position="250"/>
    </location>
</feature>
<feature type="transmembrane region" description="Helical" evidence="1">
    <location>
        <begin position="7"/>
        <end position="25"/>
    </location>
</feature>
<keyword evidence="3" id="KW-1185">Reference proteome</keyword>
<comment type="caution">
    <text evidence="2">The sequence shown here is derived from an EMBL/GenBank/DDBJ whole genome shotgun (WGS) entry which is preliminary data.</text>
</comment>
<keyword evidence="1" id="KW-0472">Membrane</keyword>
<accession>A0ABS0AAC0</accession>
<gene>
    <name evidence="2" type="ORF">FNJ87_18685</name>
</gene>
<dbReference type="Proteomes" id="UP001194729">
    <property type="component" value="Unassembled WGS sequence"/>
</dbReference>
<proteinExistence type="predicted"/>
<evidence type="ECO:0000313" key="3">
    <source>
        <dbReference type="Proteomes" id="UP001194729"/>
    </source>
</evidence>
<keyword evidence="1" id="KW-1133">Transmembrane helix</keyword>
<protein>
    <recommendedName>
        <fullName evidence="4">YbbR-like domain-containing protein</fullName>
    </recommendedName>
</protein>
<evidence type="ECO:0000256" key="1">
    <source>
        <dbReference type="SAM" id="Phobius"/>
    </source>
</evidence>
<organism evidence="2 3">
    <name type="scientific">Nonlabens mediterrranea</name>
    <dbReference type="NCBI Taxonomy" id="1419947"/>
    <lineage>
        <taxon>Bacteria</taxon>
        <taxon>Pseudomonadati</taxon>
        <taxon>Bacteroidota</taxon>
        <taxon>Flavobacteriia</taxon>
        <taxon>Flavobacteriales</taxon>
        <taxon>Flavobacteriaceae</taxon>
        <taxon>Nonlabens</taxon>
    </lineage>
</organism>
<evidence type="ECO:0008006" key="4">
    <source>
        <dbReference type="Google" id="ProtNLM"/>
    </source>
</evidence>
<dbReference type="EMBL" id="JADKYU010001044">
    <property type="protein sequence ID" value="MBF4986249.1"/>
    <property type="molecule type" value="Genomic_DNA"/>
</dbReference>
<name>A0ABS0AAC0_9FLAO</name>
<sequence>MSLEYRKWLTFSTFVFIAGLLWFFFKYKEVYTQHVAVDILWVNVPDNVQLKDGLSYQLDVELTGNGFNLLKASYVAPQVELDFQKYVYKDNRYYFNPTSILGSLKNQLSYGYKVGYVSEELMTIEVDEFIAKKVKLQSVIKVTYQDNYLPITDPYFVPDSVVVTGNDSFIERLGSLKVNLGDLEIQDTLLIEQIDLSNQFPDIKIEPSTVDYIVKSAVMTEGSFMVPVNVVNNKEGFTVKVIPSEIEVVF</sequence>
<reference evidence="2 3" key="1">
    <citation type="submission" date="2020-11" db="EMBL/GenBank/DDBJ databases">
        <title>P. mediterranea TC4 genome.</title>
        <authorList>
            <person name="Molmeret M."/>
        </authorList>
    </citation>
    <scope>NUCLEOTIDE SEQUENCE [LARGE SCALE GENOMIC DNA]</scope>
    <source>
        <strain evidence="2 3">TC4</strain>
    </source>
</reference>